<sequence>MAAPPSPHVTDAIATTHVANTANLVRVLFIDRSKRDGGCYCLGFGDCVELLVPMLLLLCGNCKYQVVDMVALVVVTPLAVALVGGFR</sequence>
<feature type="transmembrane region" description="Helical" evidence="1">
    <location>
        <begin position="64"/>
        <end position="86"/>
    </location>
</feature>
<keyword evidence="1" id="KW-0472">Membrane</keyword>
<proteinExistence type="predicted"/>
<evidence type="ECO:0000313" key="2">
    <source>
        <dbReference type="EMBL" id="KAA8547107.1"/>
    </source>
</evidence>
<keyword evidence="1" id="KW-0812">Transmembrane</keyword>
<evidence type="ECO:0000256" key="1">
    <source>
        <dbReference type="SAM" id="Phobius"/>
    </source>
</evidence>
<reference evidence="2 3" key="1">
    <citation type="submission" date="2019-09" db="EMBL/GenBank/DDBJ databases">
        <title>A chromosome-level genome assembly of the Chinese tupelo Nyssa sinensis.</title>
        <authorList>
            <person name="Yang X."/>
            <person name="Kang M."/>
            <person name="Yang Y."/>
            <person name="Xiong H."/>
            <person name="Wang M."/>
            <person name="Zhang Z."/>
            <person name="Wang Z."/>
            <person name="Wu H."/>
            <person name="Ma T."/>
            <person name="Liu J."/>
            <person name="Xi Z."/>
        </authorList>
    </citation>
    <scope>NUCLEOTIDE SEQUENCE [LARGE SCALE GENOMIC DNA]</scope>
    <source>
        <strain evidence="2">J267</strain>
        <tissue evidence="2">Leaf</tissue>
    </source>
</reference>
<evidence type="ECO:0000313" key="3">
    <source>
        <dbReference type="Proteomes" id="UP000325577"/>
    </source>
</evidence>
<keyword evidence="1" id="KW-1133">Transmembrane helix</keyword>
<keyword evidence="3" id="KW-1185">Reference proteome</keyword>
<accession>A0A5J5BZM7</accession>
<organism evidence="2 3">
    <name type="scientific">Nyssa sinensis</name>
    <dbReference type="NCBI Taxonomy" id="561372"/>
    <lineage>
        <taxon>Eukaryota</taxon>
        <taxon>Viridiplantae</taxon>
        <taxon>Streptophyta</taxon>
        <taxon>Embryophyta</taxon>
        <taxon>Tracheophyta</taxon>
        <taxon>Spermatophyta</taxon>
        <taxon>Magnoliopsida</taxon>
        <taxon>eudicotyledons</taxon>
        <taxon>Gunneridae</taxon>
        <taxon>Pentapetalae</taxon>
        <taxon>asterids</taxon>
        <taxon>Cornales</taxon>
        <taxon>Nyssaceae</taxon>
        <taxon>Nyssa</taxon>
    </lineage>
</organism>
<name>A0A5J5BZM7_9ASTE</name>
<protein>
    <submittedName>
        <fullName evidence="2">Uncharacterized protein</fullName>
    </submittedName>
</protein>
<gene>
    <name evidence="2" type="ORF">F0562_003536</name>
</gene>
<dbReference type="Proteomes" id="UP000325577">
    <property type="component" value="Linkage Group LG1"/>
</dbReference>
<dbReference type="EMBL" id="CM018032">
    <property type="protein sequence ID" value="KAA8547107.1"/>
    <property type="molecule type" value="Genomic_DNA"/>
</dbReference>
<dbReference type="AlphaFoldDB" id="A0A5J5BZM7"/>